<keyword evidence="3 5" id="KW-0560">Oxidoreductase</keyword>
<dbReference type="EMBL" id="CP163444">
    <property type="protein sequence ID" value="XDQ76369.1"/>
    <property type="molecule type" value="Genomic_DNA"/>
</dbReference>
<dbReference type="Gene3D" id="3.40.50.720">
    <property type="entry name" value="NAD(P)-binding Rossmann-like Domain"/>
    <property type="match status" value="1"/>
</dbReference>
<dbReference type="InterPro" id="IPR020904">
    <property type="entry name" value="Sc_DH/Rdtase_CS"/>
</dbReference>
<feature type="domain" description="Ketoreductase" evidence="4">
    <location>
        <begin position="3"/>
        <end position="206"/>
    </location>
</feature>
<sequence>MSRTVVISGGGTGIGRATADVFARAGDRVVLVGRRSDVLKRTADELADALARHPGDDGPRGTGTGEVVTIAADVAETHGARHVRDVVSERFGRVDVLVNSAGGNAALGSPAGDGDAVEQAAEHWVGNFRSNVLTAVLLTEALRDLLTAPGGRVVFVSSIAAYRGSGSGSYGASKAALHPYMYDLAASLGPTGITVNAVAPGYVADTEFFRGQLAPERERTLIDQTLNGRAATPHDIARTMHWLASPDSGHVTAQIVQVNGGAERGR</sequence>
<dbReference type="PANTHER" id="PTHR43618">
    <property type="entry name" value="7-ALPHA-HYDROXYSTEROID DEHYDROGENASE"/>
    <property type="match status" value="1"/>
</dbReference>
<protein>
    <submittedName>
        <fullName evidence="5">SDR family NAD(P)-dependent oxidoreductase</fullName>
        <ecNumber evidence="5">1.1.1.-</ecNumber>
    </submittedName>
</protein>
<proteinExistence type="inferred from homology"/>
<dbReference type="InterPro" id="IPR052178">
    <property type="entry name" value="Sec_Metab_Biosynth_SDR"/>
</dbReference>
<dbReference type="InterPro" id="IPR036291">
    <property type="entry name" value="NAD(P)-bd_dom_sf"/>
</dbReference>
<evidence type="ECO:0000259" key="4">
    <source>
        <dbReference type="SMART" id="SM00822"/>
    </source>
</evidence>
<evidence type="ECO:0000256" key="3">
    <source>
        <dbReference type="ARBA" id="ARBA00023002"/>
    </source>
</evidence>
<dbReference type="AlphaFoldDB" id="A0AB39TFC5"/>
<dbReference type="PROSITE" id="PS00061">
    <property type="entry name" value="ADH_SHORT"/>
    <property type="match status" value="1"/>
</dbReference>
<comment type="similarity">
    <text evidence="1">Belongs to the short-chain dehydrogenases/reductases (SDR) family.</text>
</comment>
<dbReference type="CDD" id="cd05233">
    <property type="entry name" value="SDR_c"/>
    <property type="match status" value="1"/>
</dbReference>
<reference evidence="5" key="1">
    <citation type="submission" date="2024-07" db="EMBL/GenBank/DDBJ databases">
        <authorList>
            <person name="Yu S.T."/>
        </authorList>
    </citation>
    <scope>NUCLEOTIDE SEQUENCE</scope>
    <source>
        <strain evidence="5">R44</strain>
    </source>
</reference>
<dbReference type="PRINTS" id="PR00081">
    <property type="entry name" value="GDHRDH"/>
</dbReference>
<name>A0AB39TFC5_9ACTN</name>
<dbReference type="SUPFAM" id="SSF51735">
    <property type="entry name" value="NAD(P)-binding Rossmann-fold domains"/>
    <property type="match status" value="1"/>
</dbReference>
<dbReference type="Pfam" id="PF13561">
    <property type="entry name" value="adh_short_C2"/>
    <property type="match status" value="1"/>
</dbReference>
<accession>A0AB39TFC5</accession>
<dbReference type="RefSeq" id="WP_369148966.1">
    <property type="nucleotide sequence ID" value="NZ_CP163444.1"/>
</dbReference>
<evidence type="ECO:0000256" key="2">
    <source>
        <dbReference type="ARBA" id="ARBA00022857"/>
    </source>
</evidence>
<gene>
    <name evidence="5" type="ORF">AB5J54_40225</name>
</gene>
<dbReference type="PRINTS" id="PR00080">
    <property type="entry name" value="SDRFAMILY"/>
</dbReference>
<evidence type="ECO:0000256" key="1">
    <source>
        <dbReference type="ARBA" id="ARBA00006484"/>
    </source>
</evidence>
<dbReference type="InterPro" id="IPR057326">
    <property type="entry name" value="KR_dom"/>
</dbReference>
<keyword evidence="2" id="KW-0521">NADP</keyword>
<dbReference type="InterPro" id="IPR002347">
    <property type="entry name" value="SDR_fam"/>
</dbReference>
<organism evidence="5">
    <name type="scientific">Streptomyces sp. R44</name>
    <dbReference type="NCBI Taxonomy" id="3238633"/>
    <lineage>
        <taxon>Bacteria</taxon>
        <taxon>Bacillati</taxon>
        <taxon>Actinomycetota</taxon>
        <taxon>Actinomycetes</taxon>
        <taxon>Kitasatosporales</taxon>
        <taxon>Streptomycetaceae</taxon>
        <taxon>Streptomyces</taxon>
    </lineage>
</organism>
<dbReference type="PANTHER" id="PTHR43618:SF8">
    <property type="entry name" value="7ALPHA-HYDROXYSTEROID DEHYDROGENASE"/>
    <property type="match status" value="1"/>
</dbReference>
<dbReference type="EC" id="1.1.1.-" evidence="5"/>
<dbReference type="GO" id="GO:0016491">
    <property type="term" value="F:oxidoreductase activity"/>
    <property type="evidence" value="ECO:0007669"/>
    <property type="project" value="UniProtKB-KW"/>
</dbReference>
<evidence type="ECO:0000313" key="5">
    <source>
        <dbReference type="EMBL" id="XDQ76369.1"/>
    </source>
</evidence>
<dbReference type="SMART" id="SM00822">
    <property type="entry name" value="PKS_KR"/>
    <property type="match status" value="1"/>
</dbReference>